<comment type="subcellular location">
    <subcellularLocation>
        <location evidence="1">Cell membrane</location>
        <topology evidence="1">Single-pass type I membrane protein</topology>
    </subcellularLocation>
</comment>
<sequence length="1132" mass="124655">MRIRCLSWFFLIAFVTVLSDAVLVYGGQCQSDQKTLLLRLNASLVLDRSISAKLVHWDQTQDCCNWHGVNCDSGGQVIGLNLSNESISGGIDNSSSLFDLQFLQRLNLDRNNFSSEIPSGFSKLTNLSYLNLSNARFLGQVPIEISRMRNLVTLDLSSFPLLGAGALKIENPNLTTLVRDLSELRDLRLDGINISTLGTEWCQIISSSLPKLQVLSLSRCSLSAPTSSSIAKLRFLSVIRLDQNNLSNTAPAGFADFSNLTALRLSFCELNGTFPAKIFQVPTLETLDLSNNKFLRGSLPVFPQNASLKNLVLSDTSFSGTLPDSIGRNRNLSRIDLAGCNFSGPIPSSMRNLTQLVYLDFSSNAFTGPIPPFHGSKNLTYLDLSRNKLKGVISSTHWQGLLNLVNVDLQNNSLNGSIPSSLFTLPSLQKLQLSKNQFVGHFPEFSNASFSSLDTLDLSSNRLEGPIPMSVFQLKRLNLLLLSFNKFNGSIKLARLWNLSNLTSIDLSYNKLSIDASGNYSNFSSFPQISTLKLASCNLKVFPDLRNQQKLRHLDLSDNQITGAIPSWIWTAANESLQHLNLSHNFLVELQEPYSSLSSLPSLVVLDLHYNQLPGKIPNPPSSATYVDYSSNNFSSFIPKDIGVHLFVTYFFSLSNNSLKGVIPESICKGGYLQVLDLSNNDLTGTVPPCLIGKSKTSVVLKLRGNRLNGSISDEFTRNCTLQTLDLNGNQIEGKFPKSIANCAKLEVLDLGNNQINDNFPCMLKNISSLRVLVLRVNKFYGDIVCPENNASWPMLQIVDLASNNFSGNISQNSITTWKAMIVGENGAQSKLDHIQFQFLPLSFLYYQDSVTITFKGLNMELVKILTVFTSIDFSCNKFQGPVPDVIGELTALKFLNLSQNALTGPIPSSLGNLRELESLDLSQNYLTGMIPQQLIHMTFLSALNLSHNQLAGRIPNGAQFNTFDNSSYEGNRGLCGSPLSKSCNTIKVTPPGPEIQNEDSRDNFDWWFIAIGLGFGVGAAVVVAPLMLCKKASKGVDDNIDKILLVILPMLGLMYTSANNGRIQPDESSDDDTEESNNDDEESNGRYCVFCTKLDMTRKKVIHDPHCTCHDSPHISSSSLFPSSSLSLERL</sequence>
<feature type="compositionally biased region" description="Acidic residues" evidence="12">
    <location>
        <begin position="1068"/>
        <end position="1083"/>
    </location>
</feature>
<evidence type="ECO:0000256" key="6">
    <source>
        <dbReference type="ARBA" id="ARBA00022729"/>
    </source>
</evidence>
<keyword evidence="10 16" id="KW-0675">Receptor</keyword>
<accession>A0A7J7DWY4</accession>
<feature type="transmembrane region" description="Helical" evidence="13">
    <location>
        <begin position="1007"/>
        <end position="1029"/>
    </location>
</feature>
<reference evidence="16 17" key="1">
    <citation type="journal article" date="2020" name="Nat. Commun.">
        <title>Genome of Tripterygium wilfordii and identification of cytochrome P450 involved in triptolide biosynthesis.</title>
        <authorList>
            <person name="Tu L."/>
            <person name="Su P."/>
            <person name="Zhang Z."/>
            <person name="Gao L."/>
            <person name="Wang J."/>
            <person name="Hu T."/>
            <person name="Zhou J."/>
            <person name="Zhang Y."/>
            <person name="Zhao Y."/>
            <person name="Liu Y."/>
            <person name="Song Y."/>
            <person name="Tong Y."/>
            <person name="Lu Y."/>
            <person name="Yang J."/>
            <person name="Xu C."/>
            <person name="Jia M."/>
            <person name="Peters R.J."/>
            <person name="Huang L."/>
            <person name="Gao W."/>
        </authorList>
    </citation>
    <scope>NUCLEOTIDE SEQUENCE [LARGE SCALE GENOMIC DNA]</scope>
    <source>
        <strain evidence="17">cv. XIE 37</strain>
        <tissue evidence="16">Leaf</tissue>
    </source>
</reference>
<evidence type="ECO:0000256" key="10">
    <source>
        <dbReference type="ARBA" id="ARBA00023170"/>
    </source>
</evidence>
<evidence type="ECO:0000256" key="14">
    <source>
        <dbReference type="SAM" id="SignalP"/>
    </source>
</evidence>
<dbReference type="EMBL" id="JAAARO010000003">
    <property type="protein sequence ID" value="KAF5750801.1"/>
    <property type="molecule type" value="Genomic_DNA"/>
</dbReference>
<evidence type="ECO:0000256" key="4">
    <source>
        <dbReference type="ARBA" id="ARBA00022614"/>
    </source>
</evidence>
<dbReference type="FunFam" id="3.80.10.10:FF:000095">
    <property type="entry name" value="LRR receptor-like serine/threonine-protein kinase GSO1"/>
    <property type="match status" value="1"/>
</dbReference>
<dbReference type="InterPro" id="IPR013210">
    <property type="entry name" value="LRR_N_plant-typ"/>
</dbReference>
<proteinExistence type="inferred from homology"/>
<dbReference type="FunFam" id="3.80.10.10:FF:000041">
    <property type="entry name" value="LRR receptor-like serine/threonine-protein kinase ERECTA"/>
    <property type="match status" value="2"/>
</dbReference>
<keyword evidence="17" id="KW-1185">Reference proteome</keyword>
<dbReference type="InParanoid" id="A0A7J7DWY4"/>
<feature type="chain" id="PRO_5029507167" evidence="14">
    <location>
        <begin position="22"/>
        <end position="1132"/>
    </location>
</feature>
<keyword evidence="6 14" id="KW-0732">Signal</keyword>
<dbReference type="Proteomes" id="UP000593562">
    <property type="component" value="Unassembled WGS sequence"/>
</dbReference>
<keyword evidence="5 13" id="KW-0812">Transmembrane</keyword>
<name>A0A7J7DWY4_TRIWF</name>
<dbReference type="AlphaFoldDB" id="A0A7J7DWY4"/>
<feature type="region of interest" description="Disordered" evidence="12">
    <location>
        <begin position="1062"/>
        <end position="1084"/>
    </location>
</feature>
<dbReference type="InterPro" id="IPR001611">
    <property type="entry name" value="Leu-rich_rpt"/>
</dbReference>
<evidence type="ECO:0000259" key="15">
    <source>
        <dbReference type="Pfam" id="PF08263"/>
    </source>
</evidence>
<keyword evidence="8 13" id="KW-1133">Transmembrane helix</keyword>
<evidence type="ECO:0000256" key="12">
    <source>
        <dbReference type="SAM" id="MobiDB-lite"/>
    </source>
</evidence>
<dbReference type="GO" id="GO:0005886">
    <property type="term" value="C:plasma membrane"/>
    <property type="evidence" value="ECO:0007669"/>
    <property type="project" value="UniProtKB-SubCell"/>
</dbReference>
<gene>
    <name evidence="16" type="ORF">HS088_TW03G01141</name>
</gene>
<dbReference type="PROSITE" id="PS51450">
    <property type="entry name" value="LRR"/>
    <property type="match status" value="2"/>
</dbReference>
<feature type="domain" description="Leucine-rich repeat-containing N-terminal plant-type" evidence="15">
    <location>
        <begin position="31"/>
        <end position="72"/>
    </location>
</feature>
<dbReference type="FunFam" id="3.80.10.10:FF:000111">
    <property type="entry name" value="LRR receptor-like serine/threonine-protein kinase ERECTA"/>
    <property type="match status" value="1"/>
</dbReference>
<dbReference type="Pfam" id="PF13855">
    <property type="entry name" value="LRR_8"/>
    <property type="match status" value="3"/>
</dbReference>
<protein>
    <submittedName>
        <fullName evidence="16">Receptor-like protein 12-like</fullName>
    </submittedName>
</protein>
<evidence type="ECO:0000313" key="17">
    <source>
        <dbReference type="Proteomes" id="UP000593562"/>
    </source>
</evidence>
<dbReference type="InterPro" id="IPR003591">
    <property type="entry name" value="Leu-rich_rpt_typical-subtyp"/>
</dbReference>
<dbReference type="PANTHER" id="PTHR48061:SF2">
    <property type="entry name" value="RECEPTOR LIKE PROTEIN 30-LIKE"/>
    <property type="match status" value="1"/>
</dbReference>
<dbReference type="InterPro" id="IPR032675">
    <property type="entry name" value="LRR_dom_sf"/>
</dbReference>
<dbReference type="OrthoDB" id="1394818at2759"/>
<keyword evidence="3" id="KW-1003">Cell membrane</keyword>
<evidence type="ECO:0000256" key="3">
    <source>
        <dbReference type="ARBA" id="ARBA00022475"/>
    </source>
</evidence>
<dbReference type="FunCoup" id="A0A7J7DWY4">
    <property type="interactions" value="642"/>
</dbReference>
<keyword evidence="11" id="KW-0325">Glycoprotein</keyword>
<comment type="similarity">
    <text evidence="2">Belongs to the RLP family.</text>
</comment>
<evidence type="ECO:0000256" key="9">
    <source>
        <dbReference type="ARBA" id="ARBA00023136"/>
    </source>
</evidence>
<evidence type="ECO:0000256" key="2">
    <source>
        <dbReference type="ARBA" id="ARBA00009592"/>
    </source>
</evidence>
<dbReference type="Pfam" id="PF00560">
    <property type="entry name" value="LRR_1"/>
    <property type="match status" value="6"/>
</dbReference>
<evidence type="ECO:0000256" key="7">
    <source>
        <dbReference type="ARBA" id="ARBA00022737"/>
    </source>
</evidence>
<dbReference type="SUPFAM" id="SSF52058">
    <property type="entry name" value="L domain-like"/>
    <property type="match status" value="3"/>
</dbReference>
<evidence type="ECO:0000256" key="13">
    <source>
        <dbReference type="SAM" id="Phobius"/>
    </source>
</evidence>
<dbReference type="PANTHER" id="PTHR48061">
    <property type="entry name" value="LEUCINE-RICH REPEAT RECEPTOR PROTEIN KINASE EMS1-LIKE-RELATED"/>
    <property type="match status" value="1"/>
</dbReference>
<dbReference type="SMART" id="SM00369">
    <property type="entry name" value="LRR_TYP"/>
    <property type="match status" value="13"/>
</dbReference>
<dbReference type="Gene3D" id="3.80.10.10">
    <property type="entry name" value="Ribonuclease Inhibitor"/>
    <property type="match status" value="5"/>
</dbReference>
<dbReference type="InterPro" id="IPR046956">
    <property type="entry name" value="RLP23-like"/>
</dbReference>
<keyword evidence="4" id="KW-0433">Leucine-rich repeat</keyword>
<evidence type="ECO:0000256" key="8">
    <source>
        <dbReference type="ARBA" id="ARBA00022989"/>
    </source>
</evidence>
<comment type="caution">
    <text evidence="16">The sequence shown here is derived from an EMBL/GenBank/DDBJ whole genome shotgun (WGS) entry which is preliminary data.</text>
</comment>
<evidence type="ECO:0000256" key="5">
    <source>
        <dbReference type="ARBA" id="ARBA00022692"/>
    </source>
</evidence>
<keyword evidence="9 13" id="KW-0472">Membrane</keyword>
<dbReference type="Pfam" id="PF08263">
    <property type="entry name" value="LRRNT_2"/>
    <property type="match status" value="1"/>
</dbReference>
<dbReference type="SMART" id="SM00365">
    <property type="entry name" value="LRR_SD22"/>
    <property type="match status" value="5"/>
</dbReference>
<feature type="signal peptide" evidence="14">
    <location>
        <begin position="1"/>
        <end position="21"/>
    </location>
</feature>
<evidence type="ECO:0000256" key="1">
    <source>
        <dbReference type="ARBA" id="ARBA00004251"/>
    </source>
</evidence>
<organism evidence="16 17">
    <name type="scientific">Tripterygium wilfordii</name>
    <name type="common">Thunder God vine</name>
    <dbReference type="NCBI Taxonomy" id="458696"/>
    <lineage>
        <taxon>Eukaryota</taxon>
        <taxon>Viridiplantae</taxon>
        <taxon>Streptophyta</taxon>
        <taxon>Embryophyta</taxon>
        <taxon>Tracheophyta</taxon>
        <taxon>Spermatophyta</taxon>
        <taxon>Magnoliopsida</taxon>
        <taxon>eudicotyledons</taxon>
        <taxon>Gunneridae</taxon>
        <taxon>Pentapetalae</taxon>
        <taxon>rosids</taxon>
        <taxon>fabids</taxon>
        <taxon>Celastrales</taxon>
        <taxon>Celastraceae</taxon>
        <taxon>Tripterygium</taxon>
    </lineage>
</organism>
<evidence type="ECO:0000256" key="11">
    <source>
        <dbReference type="ARBA" id="ARBA00023180"/>
    </source>
</evidence>
<dbReference type="PRINTS" id="PR00019">
    <property type="entry name" value="LEURICHRPT"/>
</dbReference>
<evidence type="ECO:0000313" key="16">
    <source>
        <dbReference type="EMBL" id="KAF5750801.1"/>
    </source>
</evidence>
<keyword evidence="7" id="KW-0677">Repeat</keyword>